<dbReference type="AlphaFoldDB" id="A0AAT9L9M3"/>
<dbReference type="EMBL" id="CP062796">
    <property type="protein sequence ID" value="QUL97771.1"/>
    <property type="molecule type" value="Genomic_DNA"/>
</dbReference>
<feature type="region of interest" description="Disordered" evidence="1">
    <location>
        <begin position="32"/>
        <end position="52"/>
    </location>
</feature>
<evidence type="ECO:0000256" key="1">
    <source>
        <dbReference type="SAM" id="MobiDB-lite"/>
    </source>
</evidence>
<organism evidence="2">
    <name type="scientific">Candidatus Fermentithermobacillus carboniphilus</name>
    <dbReference type="NCBI Taxonomy" id="3085328"/>
    <lineage>
        <taxon>Bacteria</taxon>
        <taxon>Bacillati</taxon>
        <taxon>Bacillota</taxon>
        <taxon>Candidatus Fermentithermobacillia</taxon>
        <taxon>Candidatus Fermentithermobacillales</taxon>
        <taxon>Candidatus Fermentithermobacillaceae</taxon>
        <taxon>Candidatus Fermentithermobacillus</taxon>
    </lineage>
</organism>
<sequence length="81" mass="9154">MSGKEKGIPGPFRETDLEKELRPRFQEYEEWRASQEENVTPVQETVPEQPKKKGGLTRLDLLFVAAGFLVAMFLRGCSGAK</sequence>
<evidence type="ECO:0000313" key="2">
    <source>
        <dbReference type="EMBL" id="QUL97771.1"/>
    </source>
</evidence>
<reference evidence="2" key="1">
    <citation type="submission" date="2020-10" db="EMBL/GenBank/DDBJ databases">
        <authorList>
            <person name="Kadnikov V."/>
            <person name="Beletsky A.V."/>
            <person name="Mardanov A.V."/>
            <person name="Karnachuk O.V."/>
            <person name="Ravin N.V."/>
        </authorList>
    </citation>
    <scope>NUCLEOTIDE SEQUENCE</scope>
    <source>
        <strain evidence="2">Bu02</strain>
    </source>
</reference>
<dbReference type="KEGG" id="fcz:IMF26_06565"/>
<proteinExistence type="predicted"/>
<reference evidence="2" key="2">
    <citation type="journal article" date="2023" name="Biology">
        <title>Prokaryotic Life Associated with Coal-Fire Gas Vents Revealed by Metagenomics.</title>
        <authorList>
            <person name="Kadnikov V.V."/>
            <person name="Mardanov A.V."/>
            <person name="Beletsky A.V."/>
            <person name="Karnachuk O.V."/>
            <person name="Ravin N.V."/>
        </authorList>
    </citation>
    <scope>NUCLEOTIDE SEQUENCE</scope>
    <source>
        <strain evidence="2">Bu02</strain>
    </source>
</reference>
<gene>
    <name evidence="2" type="ORF">IMF26_06565</name>
</gene>
<accession>A0AAT9L9M3</accession>
<name>A0AAT9L9M3_9FIRM</name>
<protein>
    <submittedName>
        <fullName evidence="2">Uncharacterized protein</fullName>
    </submittedName>
</protein>